<dbReference type="SUPFAM" id="SSF88659">
    <property type="entry name" value="Sigma3 and sigma4 domains of RNA polymerase sigma factors"/>
    <property type="match status" value="1"/>
</dbReference>
<evidence type="ECO:0000259" key="7">
    <source>
        <dbReference type="Pfam" id="PF08281"/>
    </source>
</evidence>
<proteinExistence type="inferred from homology"/>
<evidence type="ECO:0000256" key="3">
    <source>
        <dbReference type="ARBA" id="ARBA00023082"/>
    </source>
</evidence>
<protein>
    <submittedName>
        <fullName evidence="8">RNA polymerase sigma factor</fullName>
    </submittedName>
</protein>
<dbReference type="InterPro" id="IPR013325">
    <property type="entry name" value="RNA_pol_sigma_r2"/>
</dbReference>
<keyword evidence="9" id="KW-1185">Reference proteome</keyword>
<dbReference type="NCBIfam" id="TIGR02937">
    <property type="entry name" value="sigma70-ECF"/>
    <property type="match status" value="1"/>
</dbReference>
<dbReference type="Gene3D" id="1.10.1740.10">
    <property type="match status" value="1"/>
</dbReference>
<dbReference type="InterPro" id="IPR036388">
    <property type="entry name" value="WH-like_DNA-bd_sf"/>
</dbReference>
<dbReference type="AlphaFoldDB" id="A0A554A163"/>
<keyword evidence="2" id="KW-0805">Transcription regulation</keyword>
<keyword evidence="3" id="KW-0731">Sigma factor</keyword>
<dbReference type="SUPFAM" id="SSF88946">
    <property type="entry name" value="Sigma2 domain of RNA polymerase sigma factors"/>
    <property type="match status" value="1"/>
</dbReference>
<organism evidence="8 9">
    <name type="scientific">Alkalicoccobacillus porphyridii</name>
    <dbReference type="NCBI Taxonomy" id="2597270"/>
    <lineage>
        <taxon>Bacteria</taxon>
        <taxon>Bacillati</taxon>
        <taxon>Bacillota</taxon>
        <taxon>Bacilli</taxon>
        <taxon>Bacillales</taxon>
        <taxon>Bacillaceae</taxon>
        <taxon>Alkalicoccobacillus</taxon>
    </lineage>
</organism>
<dbReference type="InterPro" id="IPR039425">
    <property type="entry name" value="RNA_pol_sigma-70-like"/>
</dbReference>
<sequence>MNRKSVEMNHQLMLNWYSDLKVYCRYLASSPWEAEDLLQETFLKCYVAMGKDQHRNVSKSFLYKIARNTWIDYARKKKLPTEEYVEEQVKGEYPAEYLVRETLELLSVYVSPKQFVLILLIDVFRFTGKEAASLLGDSESAVHTSVHRAREKLKNVSIKLLNKGMSPKRSKENQQMIEPEQFEKFMDGFRKRDVQLIYDTYVTIAAREITITQQHSARTFCFLFTDIEGNLISICKEI</sequence>
<dbReference type="PANTHER" id="PTHR43133:SF8">
    <property type="entry name" value="RNA POLYMERASE SIGMA FACTOR HI_1459-RELATED"/>
    <property type="match status" value="1"/>
</dbReference>
<evidence type="ECO:0000259" key="6">
    <source>
        <dbReference type="Pfam" id="PF04542"/>
    </source>
</evidence>
<evidence type="ECO:0000256" key="5">
    <source>
        <dbReference type="ARBA" id="ARBA00023163"/>
    </source>
</evidence>
<keyword evidence="5" id="KW-0804">Transcription</keyword>
<keyword evidence="4" id="KW-0238">DNA-binding</keyword>
<dbReference type="EMBL" id="VLXZ01000003">
    <property type="protein sequence ID" value="TSB47376.1"/>
    <property type="molecule type" value="Genomic_DNA"/>
</dbReference>
<feature type="domain" description="RNA polymerase sigma-70 region 2" evidence="6">
    <location>
        <begin position="17"/>
        <end position="78"/>
    </location>
</feature>
<dbReference type="Proteomes" id="UP000318521">
    <property type="component" value="Unassembled WGS sequence"/>
</dbReference>
<evidence type="ECO:0000256" key="4">
    <source>
        <dbReference type="ARBA" id="ARBA00023125"/>
    </source>
</evidence>
<dbReference type="OrthoDB" id="2381154at2"/>
<dbReference type="InterPro" id="IPR013324">
    <property type="entry name" value="RNA_pol_sigma_r3/r4-like"/>
</dbReference>
<evidence type="ECO:0000256" key="2">
    <source>
        <dbReference type="ARBA" id="ARBA00023015"/>
    </source>
</evidence>
<dbReference type="RefSeq" id="WP_143847875.1">
    <property type="nucleotide sequence ID" value="NZ_VLXZ01000003.1"/>
</dbReference>
<dbReference type="Pfam" id="PF08281">
    <property type="entry name" value="Sigma70_r4_2"/>
    <property type="match status" value="1"/>
</dbReference>
<dbReference type="GO" id="GO:0016987">
    <property type="term" value="F:sigma factor activity"/>
    <property type="evidence" value="ECO:0007669"/>
    <property type="project" value="UniProtKB-KW"/>
</dbReference>
<dbReference type="InterPro" id="IPR007627">
    <property type="entry name" value="RNA_pol_sigma70_r2"/>
</dbReference>
<evidence type="ECO:0000313" key="8">
    <source>
        <dbReference type="EMBL" id="TSB47376.1"/>
    </source>
</evidence>
<name>A0A554A163_9BACI</name>
<feature type="domain" description="RNA polymerase sigma factor 70 region 4 type 2" evidence="7">
    <location>
        <begin position="111"/>
        <end position="153"/>
    </location>
</feature>
<reference evidence="8 9" key="1">
    <citation type="submission" date="2019-07" db="EMBL/GenBank/DDBJ databases">
        <authorList>
            <person name="Park Y.J."/>
            <person name="Jeong S.E."/>
            <person name="Jung H.S."/>
        </authorList>
    </citation>
    <scope>NUCLEOTIDE SEQUENCE [LARGE SCALE GENOMIC DNA]</scope>
    <source>
        <strain evidence="9">P16(2019)</strain>
    </source>
</reference>
<gene>
    <name evidence="8" type="ORF">FN960_06460</name>
</gene>
<dbReference type="PANTHER" id="PTHR43133">
    <property type="entry name" value="RNA POLYMERASE ECF-TYPE SIGMA FACTO"/>
    <property type="match status" value="1"/>
</dbReference>
<comment type="similarity">
    <text evidence="1">Belongs to the sigma-70 factor family. ECF subfamily.</text>
</comment>
<dbReference type="InterPro" id="IPR014284">
    <property type="entry name" value="RNA_pol_sigma-70_dom"/>
</dbReference>
<dbReference type="Pfam" id="PF04542">
    <property type="entry name" value="Sigma70_r2"/>
    <property type="match status" value="1"/>
</dbReference>
<dbReference type="GO" id="GO:0006352">
    <property type="term" value="P:DNA-templated transcription initiation"/>
    <property type="evidence" value="ECO:0007669"/>
    <property type="project" value="InterPro"/>
</dbReference>
<evidence type="ECO:0000313" key="9">
    <source>
        <dbReference type="Proteomes" id="UP000318521"/>
    </source>
</evidence>
<dbReference type="GO" id="GO:0003677">
    <property type="term" value="F:DNA binding"/>
    <property type="evidence" value="ECO:0007669"/>
    <property type="project" value="UniProtKB-KW"/>
</dbReference>
<dbReference type="InterPro" id="IPR013249">
    <property type="entry name" value="RNA_pol_sigma70_r4_t2"/>
</dbReference>
<comment type="caution">
    <text evidence="8">The sequence shown here is derived from an EMBL/GenBank/DDBJ whole genome shotgun (WGS) entry which is preliminary data.</text>
</comment>
<dbReference type="Gene3D" id="1.10.10.10">
    <property type="entry name" value="Winged helix-like DNA-binding domain superfamily/Winged helix DNA-binding domain"/>
    <property type="match status" value="1"/>
</dbReference>
<accession>A0A554A163</accession>
<evidence type="ECO:0000256" key="1">
    <source>
        <dbReference type="ARBA" id="ARBA00010641"/>
    </source>
</evidence>